<reference evidence="1" key="1">
    <citation type="journal article" date="2020" name="Stud. Mycol.">
        <title>101 Dothideomycetes genomes: a test case for predicting lifestyles and emergence of pathogens.</title>
        <authorList>
            <person name="Haridas S."/>
            <person name="Albert R."/>
            <person name="Binder M."/>
            <person name="Bloem J."/>
            <person name="Labutti K."/>
            <person name="Salamov A."/>
            <person name="Andreopoulos B."/>
            <person name="Baker S."/>
            <person name="Barry K."/>
            <person name="Bills G."/>
            <person name="Bluhm B."/>
            <person name="Cannon C."/>
            <person name="Castanera R."/>
            <person name="Culley D."/>
            <person name="Daum C."/>
            <person name="Ezra D."/>
            <person name="Gonzalez J."/>
            <person name="Henrissat B."/>
            <person name="Kuo A."/>
            <person name="Liang C."/>
            <person name="Lipzen A."/>
            <person name="Lutzoni F."/>
            <person name="Magnuson J."/>
            <person name="Mondo S."/>
            <person name="Nolan M."/>
            <person name="Ohm R."/>
            <person name="Pangilinan J."/>
            <person name="Park H.-J."/>
            <person name="Ramirez L."/>
            <person name="Alfaro M."/>
            <person name="Sun H."/>
            <person name="Tritt A."/>
            <person name="Yoshinaga Y."/>
            <person name="Zwiers L.-H."/>
            <person name="Turgeon B."/>
            <person name="Goodwin S."/>
            <person name="Spatafora J."/>
            <person name="Crous P."/>
            <person name="Grigoriev I."/>
        </authorList>
    </citation>
    <scope>NUCLEOTIDE SEQUENCE</scope>
    <source>
        <strain evidence="1">CBS 379.55</strain>
    </source>
</reference>
<evidence type="ECO:0008006" key="3">
    <source>
        <dbReference type="Google" id="ProtNLM"/>
    </source>
</evidence>
<dbReference type="OrthoDB" id="407325at2759"/>
<dbReference type="PANTHER" id="PTHR14614">
    <property type="entry name" value="HEPATOCELLULAR CARCINOMA-ASSOCIATED ANTIGEN"/>
    <property type="match status" value="1"/>
</dbReference>
<dbReference type="PANTHER" id="PTHR14614:SF104">
    <property type="entry name" value="N-METHYLTRANSFERASE, PUTATIVE (AFU_ORTHOLOGUE AFUA_1G17750)-RELATED"/>
    <property type="match status" value="1"/>
</dbReference>
<evidence type="ECO:0000313" key="1">
    <source>
        <dbReference type="EMBL" id="KAF2275532.1"/>
    </source>
</evidence>
<evidence type="ECO:0000313" key="2">
    <source>
        <dbReference type="Proteomes" id="UP000800097"/>
    </source>
</evidence>
<protein>
    <recommendedName>
        <fullName evidence="3">Nicotinamide N-methyltransferase</fullName>
    </recommendedName>
</protein>
<dbReference type="InterPro" id="IPR019410">
    <property type="entry name" value="Methyltransf_16"/>
</dbReference>
<dbReference type="Gene3D" id="3.40.50.150">
    <property type="entry name" value="Vaccinia Virus protein VP39"/>
    <property type="match status" value="1"/>
</dbReference>
<accession>A0A6A6JGI6</accession>
<dbReference type="SUPFAM" id="SSF53335">
    <property type="entry name" value="S-adenosyl-L-methionine-dependent methyltransferases"/>
    <property type="match status" value="1"/>
</dbReference>
<keyword evidence="2" id="KW-1185">Reference proteome</keyword>
<name>A0A6A6JGI6_WESOR</name>
<organism evidence="1 2">
    <name type="scientific">Westerdykella ornata</name>
    <dbReference type="NCBI Taxonomy" id="318751"/>
    <lineage>
        <taxon>Eukaryota</taxon>
        <taxon>Fungi</taxon>
        <taxon>Dikarya</taxon>
        <taxon>Ascomycota</taxon>
        <taxon>Pezizomycotina</taxon>
        <taxon>Dothideomycetes</taxon>
        <taxon>Pleosporomycetidae</taxon>
        <taxon>Pleosporales</taxon>
        <taxon>Sporormiaceae</taxon>
        <taxon>Westerdykella</taxon>
    </lineage>
</organism>
<dbReference type="Pfam" id="PF10294">
    <property type="entry name" value="Methyltransf_16"/>
    <property type="match status" value="1"/>
</dbReference>
<dbReference type="GO" id="GO:0008757">
    <property type="term" value="F:S-adenosylmethionine-dependent methyltransferase activity"/>
    <property type="evidence" value="ECO:0007669"/>
    <property type="project" value="UniProtKB-ARBA"/>
</dbReference>
<dbReference type="AlphaFoldDB" id="A0A6A6JGI6"/>
<dbReference type="GeneID" id="54556242"/>
<dbReference type="RefSeq" id="XP_033653071.1">
    <property type="nucleotide sequence ID" value="XM_033803067.1"/>
</dbReference>
<dbReference type="EMBL" id="ML986497">
    <property type="protein sequence ID" value="KAF2275532.1"/>
    <property type="molecule type" value="Genomic_DNA"/>
</dbReference>
<dbReference type="InterPro" id="IPR029063">
    <property type="entry name" value="SAM-dependent_MTases_sf"/>
</dbReference>
<proteinExistence type="predicted"/>
<dbReference type="GO" id="GO:0005737">
    <property type="term" value="C:cytoplasm"/>
    <property type="evidence" value="ECO:0007669"/>
    <property type="project" value="TreeGrafter"/>
</dbReference>
<gene>
    <name evidence="1" type="ORF">EI97DRAFT_77559</name>
</gene>
<dbReference type="Proteomes" id="UP000800097">
    <property type="component" value="Unassembled WGS sequence"/>
</dbReference>
<sequence length="299" mass="33101">MQPLPALITLHHPPTYSPSPEDIFSTTLGSLFPDDLQNQHGDADADAVIVYASRRLGDLEFRTADVHGEEQRTKFAHYLWNAGVLMAELVAGREGDGDDGEWWLSREEEGKWDVQGEKVLELGAGVGLAGIAAALSGAHAVAISDYPAPPILDAIKTNVTKNIPNNIKPSVTIEGHKWGDLSTPFAQQHAHSFTRILAADCYWMPHEHDNLARSMTHFLSESPEARVLCIGGFHTGRAKIAGFFEEAVPEAGLEVEEIFEMDATGQRREWRPVRDGGREDIGERKKWLVLARLRRAKKQ</sequence>